<keyword evidence="2" id="KW-1185">Reference proteome</keyword>
<organism evidence="1 2">
    <name type="scientific">Amycolatopsis acidiphila</name>
    <dbReference type="NCBI Taxonomy" id="715473"/>
    <lineage>
        <taxon>Bacteria</taxon>
        <taxon>Bacillati</taxon>
        <taxon>Actinomycetota</taxon>
        <taxon>Actinomycetes</taxon>
        <taxon>Pseudonocardiales</taxon>
        <taxon>Pseudonocardiaceae</taxon>
        <taxon>Amycolatopsis</taxon>
    </lineage>
</organism>
<dbReference type="EMBL" id="VJZA01000022">
    <property type="protein sequence ID" value="TVT21878.1"/>
    <property type="molecule type" value="Genomic_DNA"/>
</dbReference>
<sequence length="68" mass="7600">MSDNLMHDSPTEFLHNVANTNGECIAQSVIPNNKDTYLVACSCEKWETTAPTREEGLNMARRHTGHLV</sequence>
<protein>
    <submittedName>
        <fullName evidence="1">Uncharacterized protein</fullName>
    </submittedName>
</protein>
<dbReference type="AlphaFoldDB" id="A0A558AC77"/>
<evidence type="ECO:0000313" key="2">
    <source>
        <dbReference type="Proteomes" id="UP000318578"/>
    </source>
</evidence>
<dbReference type="Proteomes" id="UP000318578">
    <property type="component" value="Unassembled WGS sequence"/>
</dbReference>
<comment type="caution">
    <text evidence="1">The sequence shown here is derived from an EMBL/GenBank/DDBJ whole genome shotgun (WGS) entry which is preliminary data.</text>
</comment>
<dbReference type="OrthoDB" id="4557043at2"/>
<accession>A0A558AC77</accession>
<name>A0A558AC77_9PSEU</name>
<reference evidence="1 2" key="1">
    <citation type="submission" date="2019-07" db="EMBL/GenBank/DDBJ databases">
        <title>New species of Amycolatopsis and Streptomyces.</title>
        <authorList>
            <person name="Duangmal K."/>
            <person name="Teo W.F.A."/>
            <person name="Lipun K."/>
        </authorList>
    </citation>
    <scope>NUCLEOTIDE SEQUENCE [LARGE SCALE GENOMIC DNA]</scope>
    <source>
        <strain evidence="1 2">JCM 30562</strain>
    </source>
</reference>
<gene>
    <name evidence="1" type="ORF">FNH06_15055</name>
</gene>
<evidence type="ECO:0000313" key="1">
    <source>
        <dbReference type="EMBL" id="TVT21878.1"/>
    </source>
</evidence>
<proteinExistence type="predicted"/>
<dbReference type="RefSeq" id="WP_144638775.1">
    <property type="nucleotide sequence ID" value="NZ_CP090063.1"/>
</dbReference>